<reference evidence="6 7" key="1">
    <citation type="journal article" date="2024" name="Chem. Sci.">
        <title>Discovery of megapolipeptins by genome mining of a Burkholderiales bacteria collection.</title>
        <authorList>
            <person name="Paulo B.S."/>
            <person name="Recchia M.J.J."/>
            <person name="Lee S."/>
            <person name="Fergusson C.H."/>
            <person name="Romanowski S.B."/>
            <person name="Hernandez A."/>
            <person name="Krull N."/>
            <person name="Liu D.Y."/>
            <person name="Cavanagh H."/>
            <person name="Bos A."/>
            <person name="Gray C.A."/>
            <person name="Murphy B.T."/>
            <person name="Linington R.G."/>
            <person name="Eustaquio A.S."/>
        </authorList>
    </citation>
    <scope>NUCLEOTIDE SEQUENCE [LARGE SCALE GENOMIC DNA]</scope>
    <source>
        <strain evidence="6 7">RL17-338-BIC-A</strain>
    </source>
</reference>
<accession>A0ABW9DMD3</accession>
<evidence type="ECO:0000256" key="4">
    <source>
        <dbReference type="ARBA" id="ARBA00023163"/>
    </source>
</evidence>
<dbReference type="InterPro" id="IPR000847">
    <property type="entry name" value="LysR_HTH_N"/>
</dbReference>
<dbReference type="PROSITE" id="PS50931">
    <property type="entry name" value="HTH_LYSR"/>
    <property type="match status" value="1"/>
</dbReference>
<dbReference type="Proteomes" id="UP001629432">
    <property type="component" value="Unassembled WGS sequence"/>
</dbReference>
<dbReference type="Pfam" id="PF00126">
    <property type="entry name" value="HTH_1"/>
    <property type="match status" value="1"/>
</dbReference>
<feature type="domain" description="HTH lysR-type" evidence="5">
    <location>
        <begin position="40"/>
        <end position="92"/>
    </location>
</feature>
<dbReference type="Gene3D" id="1.10.10.10">
    <property type="entry name" value="Winged helix-like DNA-binding domain superfamily/Winged helix DNA-binding domain"/>
    <property type="match status" value="1"/>
</dbReference>
<dbReference type="Gene3D" id="3.40.190.290">
    <property type="match status" value="1"/>
</dbReference>
<comment type="similarity">
    <text evidence="1">Belongs to the LysR transcriptional regulatory family.</text>
</comment>
<dbReference type="PANTHER" id="PTHR30419">
    <property type="entry name" value="HTH-TYPE TRANSCRIPTIONAL REGULATOR YBHD"/>
    <property type="match status" value="1"/>
</dbReference>
<keyword evidence="2" id="KW-0805">Transcription regulation</keyword>
<dbReference type="InterPro" id="IPR005119">
    <property type="entry name" value="LysR_subst-bd"/>
</dbReference>
<dbReference type="SUPFAM" id="SSF46785">
    <property type="entry name" value="Winged helix' DNA-binding domain"/>
    <property type="match status" value="1"/>
</dbReference>
<evidence type="ECO:0000313" key="6">
    <source>
        <dbReference type="EMBL" id="MFM0636255.1"/>
    </source>
</evidence>
<keyword evidence="7" id="KW-1185">Reference proteome</keyword>
<dbReference type="EMBL" id="JAQQCF010000003">
    <property type="protein sequence ID" value="MFM0636255.1"/>
    <property type="molecule type" value="Genomic_DNA"/>
</dbReference>
<gene>
    <name evidence="6" type="ORF">PQQ63_06070</name>
</gene>
<proteinExistence type="inferred from homology"/>
<keyword evidence="4" id="KW-0804">Transcription</keyword>
<dbReference type="SUPFAM" id="SSF53850">
    <property type="entry name" value="Periplasmic binding protein-like II"/>
    <property type="match status" value="1"/>
</dbReference>
<name>A0ABW9DMD3_9BURK</name>
<evidence type="ECO:0000313" key="7">
    <source>
        <dbReference type="Proteomes" id="UP001629432"/>
    </source>
</evidence>
<evidence type="ECO:0000259" key="5">
    <source>
        <dbReference type="PROSITE" id="PS50931"/>
    </source>
</evidence>
<organism evidence="6 7">
    <name type="scientific">Paraburkholderia metrosideri</name>
    <dbReference type="NCBI Taxonomy" id="580937"/>
    <lineage>
        <taxon>Bacteria</taxon>
        <taxon>Pseudomonadati</taxon>
        <taxon>Pseudomonadota</taxon>
        <taxon>Betaproteobacteria</taxon>
        <taxon>Burkholderiales</taxon>
        <taxon>Burkholderiaceae</taxon>
        <taxon>Paraburkholderia</taxon>
    </lineage>
</organism>
<dbReference type="InterPro" id="IPR050950">
    <property type="entry name" value="HTH-type_LysR_regulators"/>
</dbReference>
<evidence type="ECO:0000256" key="3">
    <source>
        <dbReference type="ARBA" id="ARBA00023125"/>
    </source>
</evidence>
<keyword evidence="3" id="KW-0238">DNA-binding</keyword>
<comment type="caution">
    <text evidence="6">The sequence shown here is derived from an EMBL/GenBank/DDBJ whole genome shotgun (WGS) entry which is preliminary data.</text>
</comment>
<dbReference type="Pfam" id="PF03466">
    <property type="entry name" value="LysR_substrate"/>
    <property type="match status" value="1"/>
</dbReference>
<protein>
    <submittedName>
        <fullName evidence="6">LysR family transcriptional regulator</fullName>
    </submittedName>
</protein>
<dbReference type="InterPro" id="IPR036388">
    <property type="entry name" value="WH-like_DNA-bd_sf"/>
</dbReference>
<evidence type="ECO:0000256" key="1">
    <source>
        <dbReference type="ARBA" id="ARBA00009437"/>
    </source>
</evidence>
<evidence type="ECO:0000256" key="2">
    <source>
        <dbReference type="ARBA" id="ARBA00023015"/>
    </source>
</evidence>
<dbReference type="RefSeq" id="WP_408240884.1">
    <property type="nucleotide sequence ID" value="NZ_JAQQCF010000003.1"/>
</dbReference>
<sequence>MPIDFRTEISTDKRCDHRDERPFRDNRKHWSRKMNHLRFLHYVDEVARVGSIRQASERLHVAPSAVLRRVQDLEDELGTPIFERLPRGMRLTAAGELFVRYIRTRTAELDRVRSEIEDLQGLRRGSVRMVASQALASAFLPKTVAAFHKRHSLVGFQIRVADHLQALRELRTFDTDLALVFNMSDEADIERIAEFEQRLCVVMHRNHPLAKRDGPVRLKECAEFPLVMPNREIGGRQLLDQFLSRRSLKLQPIVESNSFEFLRGYLYQAQALSFQIQIGTVTDGGQLIWKEIEDRGFPKGTLVLASLRGRQLPVITYSFIEHLRSTLSSEQ</sequence>
<dbReference type="InterPro" id="IPR036390">
    <property type="entry name" value="WH_DNA-bd_sf"/>
</dbReference>